<evidence type="ECO:0000256" key="1">
    <source>
        <dbReference type="ARBA" id="ARBA00000085"/>
    </source>
</evidence>
<name>A0A2T7BDK8_9BACT</name>
<organism evidence="11 12">
    <name type="scientific">Chitinophaga parva</name>
    <dbReference type="NCBI Taxonomy" id="2169414"/>
    <lineage>
        <taxon>Bacteria</taxon>
        <taxon>Pseudomonadati</taxon>
        <taxon>Bacteroidota</taxon>
        <taxon>Chitinophagia</taxon>
        <taxon>Chitinophagales</taxon>
        <taxon>Chitinophagaceae</taxon>
        <taxon>Chitinophaga</taxon>
    </lineage>
</organism>
<dbReference type="SMART" id="SM00387">
    <property type="entry name" value="HATPase_c"/>
    <property type="match status" value="1"/>
</dbReference>
<sequence>MGIVEIIVIGTAVMLLFGVLVVILVIAQQKQVIQHKLTLRDKDLQLQQERLAAILQGQEDERRRIAEDLHDEVGAQLSVLKLNLSALQQQFKNGNCEAERLKETRDFTDTIIQELRFISQRLHPQALDNLGLANALDSFCSLMNKNRQTSIRFQRADDTAPVDRTAALNIYRIVQELISNILKHAGASQVVIRYQTTPAQLLVEVEDDGNGLLVGDLEAKKQQHGSLGLKNIESRLTIIGGNINFAAGKTGGTIASISVSDYSPRVNTPIWTDPLK</sequence>
<comment type="caution">
    <text evidence="11">The sequence shown here is derived from an EMBL/GenBank/DDBJ whole genome shotgun (WGS) entry which is preliminary data.</text>
</comment>
<dbReference type="GO" id="GO:0046983">
    <property type="term" value="F:protein dimerization activity"/>
    <property type="evidence" value="ECO:0007669"/>
    <property type="project" value="InterPro"/>
</dbReference>
<keyword evidence="9" id="KW-0472">Membrane</keyword>
<protein>
    <recommendedName>
        <fullName evidence="2">histidine kinase</fullName>
        <ecNumber evidence="2">2.7.13.3</ecNumber>
    </recommendedName>
</protein>
<feature type="transmembrane region" description="Helical" evidence="9">
    <location>
        <begin position="6"/>
        <end position="27"/>
    </location>
</feature>
<evidence type="ECO:0000256" key="7">
    <source>
        <dbReference type="ARBA" id="ARBA00022840"/>
    </source>
</evidence>
<dbReference type="EMBL" id="QCYK01000003">
    <property type="protein sequence ID" value="PUZ23110.1"/>
    <property type="molecule type" value="Genomic_DNA"/>
</dbReference>
<feature type="domain" description="Histidine kinase/HSP90-like ATPase" evidence="10">
    <location>
        <begin position="165"/>
        <end position="263"/>
    </location>
</feature>
<evidence type="ECO:0000259" key="10">
    <source>
        <dbReference type="SMART" id="SM00387"/>
    </source>
</evidence>
<dbReference type="CDD" id="cd16917">
    <property type="entry name" value="HATPase_UhpB-NarQ-NarX-like"/>
    <property type="match status" value="1"/>
</dbReference>
<dbReference type="SUPFAM" id="SSF55874">
    <property type="entry name" value="ATPase domain of HSP90 chaperone/DNA topoisomerase II/histidine kinase"/>
    <property type="match status" value="1"/>
</dbReference>
<dbReference type="Pfam" id="PF02518">
    <property type="entry name" value="HATPase_c"/>
    <property type="match status" value="1"/>
</dbReference>
<dbReference type="Gene3D" id="1.20.5.1930">
    <property type="match status" value="1"/>
</dbReference>
<dbReference type="OrthoDB" id="9760839at2"/>
<evidence type="ECO:0000256" key="8">
    <source>
        <dbReference type="ARBA" id="ARBA00023012"/>
    </source>
</evidence>
<dbReference type="Gene3D" id="3.30.565.10">
    <property type="entry name" value="Histidine kinase-like ATPase, C-terminal domain"/>
    <property type="match status" value="1"/>
</dbReference>
<dbReference type="InterPro" id="IPR011712">
    <property type="entry name" value="Sig_transdc_His_kin_sub3_dim/P"/>
</dbReference>
<keyword evidence="7" id="KW-0067">ATP-binding</keyword>
<evidence type="ECO:0000313" key="12">
    <source>
        <dbReference type="Proteomes" id="UP000244450"/>
    </source>
</evidence>
<dbReference type="RefSeq" id="WP_108688854.1">
    <property type="nucleotide sequence ID" value="NZ_QCYK01000003.1"/>
</dbReference>
<keyword evidence="9" id="KW-1133">Transmembrane helix</keyword>
<dbReference type="InterPro" id="IPR036890">
    <property type="entry name" value="HATPase_C_sf"/>
</dbReference>
<dbReference type="GO" id="GO:0005524">
    <property type="term" value="F:ATP binding"/>
    <property type="evidence" value="ECO:0007669"/>
    <property type="project" value="UniProtKB-KW"/>
</dbReference>
<keyword evidence="5" id="KW-0547">Nucleotide-binding</keyword>
<evidence type="ECO:0000256" key="6">
    <source>
        <dbReference type="ARBA" id="ARBA00022777"/>
    </source>
</evidence>
<dbReference type="GO" id="GO:0016020">
    <property type="term" value="C:membrane"/>
    <property type="evidence" value="ECO:0007669"/>
    <property type="project" value="InterPro"/>
</dbReference>
<keyword evidence="9" id="KW-0812">Transmembrane</keyword>
<keyword evidence="6" id="KW-0418">Kinase</keyword>
<evidence type="ECO:0000313" key="11">
    <source>
        <dbReference type="EMBL" id="PUZ23110.1"/>
    </source>
</evidence>
<comment type="catalytic activity">
    <reaction evidence="1">
        <text>ATP + protein L-histidine = ADP + protein N-phospho-L-histidine.</text>
        <dbReference type="EC" id="2.7.13.3"/>
    </reaction>
</comment>
<evidence type="ECO:0000256" key="4">
    <source>
        <dbReference type="ARBA" id="ARBA00022679"/>
    </source>
</evidence>
<evidence type="ECO:0000256" key="5">
    <source>
        <dbReference type="ARBA" id="ARBA00022741"/>
    </source>
</evidence>
<keyword evidence="8" id="KW-0902">Two-component regulatory system</keyword>
<keyword evidence="4" id="KW-0808">Transferase</keyword>
<evidence type="ECO:0000256" key="9">
    <source>
        <dbReference type="SAM" id="Phobius"/>
    </source>
</evidence>
<proteinExistence type="predicted"/>
<dbReference type="Pfam" id="PF07730">
    <property type="entry name" value="HisKA_3"/>
    <property type="match status" value="1"/>
</dbReference>
<dbReference type="PANTHER" id="PTHR24421">
    <property type="entry name" value="NITRATE/NITRITE SENSOR PROTEIN NARX-RELATED"/>
    <property type="match status" value="1"/>
</dbReference>
<evidence type="ECO:0000256" key="2">
    <source>
        <dbReference type="ARBA" id="ARBA00012438"/>
    </source>
</evidence>
<dbReference type="PANTHER" id="PTHR24421:SF10">
    <property type="entry name" value="NITRATE_NITRITE SENSOR PROTEIN NARQ"/>
    <property type="match status" value="1"/>
</dbReference>
<dbReference type="InterPro" id="IPR003594">
    <property type="entry name" value="HATPase_dom"/>
</dbReference>
<keyword evidence="3" id="KW-0597">Phosphoprotein</keyword>
<accession>A0A2T7BDK8</accession>
<dbReference type="InterPro" id="IPR050482">
    <property type="entry name" value="Sensor_HK_TwoCompSys"/>
</dbReference>
<dbReference type="GO" id="GO:0000155">
    <property type="term" value="F:phosphorelay sensor kinase activity"/>
    <property type="evidence" value="ECO:0007669"/>
    <property type="project" value="InterPro"/>
</dbReference>
<dbReference type="Proteomes" id="UP000244450">
    <property type="component" value="Unassembled WGS sequence"/>
</dbReference>
<keyword evidence="12" id="KW-1185">Reference proteome</keyword>
<gene>
    <name evidence="11" type="ORF">DCC81_22165</name>
</gene>
<dbReference type="EC" id="2.7.13.3" evidence="2"/>
<evidence type="ECO:0000256" key="3">
    <source>
        <dbReference type="ARBA" id="ARBA00022553"/>
    </source>
</evidence>
<reference evidence="11 12" key="1">
    <citation type="submission" date="2018-04" db="EMBL/GenBank/DDBJ databases">
        <title>Chitinophaga fuyangensis sp. nov., isolated from soil in a chemical factory.</title>
        <authorList>
            <person name="Chen K."/>
        </authorList>
    </citation>
    <scope>NUCLEOTIDE SEQUENCE [LARGE SCALE GENOMIC DNA]</scope>
    <source>
        <strain evidence="11 12">LY-1</strain>
    </source>
</reference>
<dbReference type="AlphaFoldDB" id="A0A2T7BDK8"/>